<accession>A0A419Q5X3</accession>
<sequence>MYPSTLSGRNTLLIRIMETLRQPTTGFALLQIISFIILWCTFKEVFFVFSLSVVSIYCVFSDTQQNYHLSALLKVDGSVFAMHMSRKSWLNVYRHRRVVWGGGINKILLFKNRIQHYFTANTRRGKLLKTVRGERLITFCLRHFKVGTRSALRVHRGESNSILHKSTLQTIDVETVDRFAFTGCQQPVVVSNTGACHSIFTEIEFSLVAPVRLGPYSSALNLAEGEYCCKVPQTIFIPGFCNLMKSEVICERPHQILAEYLVYDILQLSILHIDHLMLPSVRYSRYCSRSW</sequence>
<protein>
    <submittedName>
        <fullName evidence="1">Uncharacterized protein</fullName>
    </submittedName>
</protein>
<name>A0A419Q5X3_CLOSI</name>
<reference evidence="1 2" key="2">
    <citation type="journal article" date="2021" name="Genomics">
        <title>High-quality reference genome for Clonorchis sinensis.</title>
        <authorList>
            <person name="Young N.D."/>
            <person name="Stroehlein A.J."/>
            <person name="Kinkar L."/>
            <person name="Wang T."/>
            <person name="Sohn W.M."/>
            <person name="Chang B.C.H."/>
            <person name="Kaur P."/>
            <person name="Weisz D."/>
            <person name="Dudchenko O."/>
            <person name="Aiden E.L."/>
            <person name="Korhonen P.K."/>
            <person name="Gasser R.B."/>
        </authorList>
    </citation>
    <scope>NUCLEOTIDE SEQUENCE [LARGE SCALE GENOMIC DNA]</scope>
    <source>
        <strain evidence="1">Cs-k2</strain>
    </source>
</reference>
<evidence type="ECO:0000313" key="2">
    <source>
        <dbReference type="Proteomes" id="UP000286415"/>
    </source>
</evidence>
<dbReference type="EMBL" id="NIRI02000076">
    <property type="protein sequence ID" value="KAG5442126.1"/>
    <property type="molecule type" value="Genomic_DNA"/>
</dbReference>
<keyword evidence="2" id="KW-1185">Reference proteome</keyword>
<gene>
    <name evidence="1" type="ORF">CSKR_111473</name>
</gene>
<organism evidence="1 2">
    <name type="scientific">Clonorchis sinensis</name>
    <name type="common">Chinese liver fluke</name>
    <dbReference type="NCBI Taxonomy" id="79923"/>
    <lineage>
        <taxon>Eukaryota</taxon>
        <taxon>Metazoa</taxon>
        <taxon>Spiralia</taxon>
        <taxon>Lophotrochozoa</taxon>
        <taxon>Platyhelminthes</taxon>
        <taxon>Trematoda</taxon>
        <taxon>Digenea</taxon>
        <taxon>Opisthorchiida</taxon>
        <taxon>Opisthorchiata</taxon>
        <taxon>Opisthorchiidae</taxon>
        <taxon>Clonorchis</taxon>
    </lineage>
</organism>
<reference evidence="1 2" key="1">
    <citation type="journal article" date="2018" name="Biotechnol. Adv.">
        <title>Improved genomic resources and new bioinformatic workflow for the carcinogenic parasite Clonorchis sinensis: Biotechnological implications.</title>
        <authorList>
            <person name="Wang D."/>
            <person name="Korhonen P.K."/>
            <person name="Gasser R.B."/>
            <person name="Young N.D."/>
        </authorList>
    </citation>
    <scope>NUCLEOTIDE SEQUENCE [LARGE SCALE GENOMIC DNA]</scope>
    <source>
        <strain evidence="1">Cs-k2</strain>
    </source>
</reference>
<dbReference type="Proteomes" id="UP000286415">
    <property type="component" value="Unassembled WGS sequence"/>
</dbReference>
<proteinExistence type="predicted"/>
<comment type="caution">
    <text evidence="1">The sequence shown here is derived from an EMBL/GenBank/DDBJ whole genome shotgun (WGS) entry which is preliminary data.</text>
</comment>
<dbReference type="AlphaFoldDB" id="A0A419Q5X3"/>
<dbReference type="InParanoid" id="A0A419Q5X3"/>
<evidence type="ECO:0000313" key="1">
    <source>
        <dbReference type="EMBL" id="KAG5442126.1"/>
    </source>
</evidence>